<dbReference type="InterPro" id="IPR006048">
    <property type="entry name" value="A-amylase/branching_C"/>
</dbReference>
<dbReference type="InterPro" id="IPR017853">
    <property type="entry name" value="GH"/>
</dbReference>
<dbReference type="GO" id="GO:0043169">
    <property type="term" value="F:cation binding"/>
    <property type="evidence" value="ECO:0007669"/>
    <property type="project" value="InterPro"/>
</dbReference>
<feature type="domain" description="Glycosyl hydrolase family 13 catalytic" evidence="12">
    <location>
        <begin position="158"/>
        <end position="520"/>
    </location>
</feature>
<dbReference type="InterPro" id="IPR044143">
    <property type="entry name" value="GlgB_N_E_set_prok"/>
</dbReference>
<dbReference type="InterPro" id="IPR004193">
    <property type="entry name" value="Glyco_hydro_13_N"/>
</dbReference>
<evidence type="ECO:0000256" key="5">
    <source>
        <dbReference type="ARBA" id="ARBA00022600"/>
    </source>
</evidence>
<keyword evidence="9 10" id="KW-0119">Carbohydrate metabolism</keyword>
<dbReference type="PANTHER" id="PTHR43651:SF3">
    <property type="entry name" value="1,4-ALPHA-GLUCAN-BRANCHING ENZYME"/>
    <property type="match status" value="1"/>
</dbReference>
<evidence type="ECO:0000313" key="13">
    <source>
        <dbReference type="EMBL" id="NEN24943.1"/>
    </source>
</evidence>
<dbReference type="CDD" id="cd11322">
    <property type="entry name" value="AmyAc_Glg_BE"/>
    <property type="match status" value="1"/>
</dbReference>
<dbReference type="UniPathway" id="UPA00164"/>
<sequence length="639" mass="73660">MTSETVISHSIFSDFDISLFKSGKHFKLYEKMGNTQLEIDGQAGTYFAVWAPNALELSVMGSFNQWNRQSHKLSARWDGSGIWEGFIPGVQVGAVYKYAIKMRKGGYIEKGDPYAEQWQIPPETASVVSEFDYKWSDKKWMSSRKEKNALDAPISVYEVHTGSWKRKGEDGNRSLSYRELAADLVPYVKEMGFTHVELMPVMEHPFFGSWGYQITGYFAPSSRYGSQEDFAFLVNEFHKNGIGVFLDWVPSHFPGDVHGLFHFDGTSLYEHSDYRLGYHPDWNSYIFNYGRNEVRAFLISNALYWLERYHIDGIRVDAVASMLYLDYSRKEGQWIPNKYGGRENLDAISLLREMNQAIYKEFPDVQCIAEESTSWPMVSKPVSVGGLGFGMKWMMGWMNDMLAFFKREPIYRRFHQNEITFSLVYAFSENFMLPLSHDEVVHGKGSILSRMPGDNWQKFANVRTLYSWMFFHPGAKLLFMGNEFAQKSEWMHDHSLSWNELNNESHKGISELVKSLNKLYKNEPALYELSFDYKGFEWIDYGDSKNSIIAFYRKGKDDNSLLVIGNFGVKAHDVYELGVDEEGKFKEVFNSDEKQFGGSGFVNGALLETVNFAKHSRDNTLSLRIPPMGFAVLKHQKTI</sequence>
<evidence type="ECO:0000256" key="6">
    <source>
        <dbReference type="ARBA" id="ARBA00022676"/>
    </source>
</evidence>
<dbReference type="FunFam" id="2.60.40.1180:FF:000002">
    <property type="entry name" value="1,4-alpha-glucan branching enzyme GlgB"/>
    <property type="match status" value="1"/>
</dbReference>
<feature type="active site" description="Nucleophile" evidence="10 11">
    <location>
        <position position="317"/>
    </location>
</feature>
<dbReference type="PANTHER" id="PTHR43651">
    <property type="entry name" value="1,4-ALPHA-GLUCAN-BRANCHING ENZYME"/>
    <property type="match status" value="1"/>
</dbReference>
<dbReference type="EMBL" id="JAAGVY010000036">
    <property type="protein sequence ID" value="NEN24943.1"/>
    <property type="molecule type" value="Genomic_DNA"/>
</dbReference>
<dbReference type="Pfam" id="PF00128">
    <property type="entry name" value="Alpha-amylase"/>
    <property type="match status" value="1"/>
</dbReference>
<dbReference type="FunFam" id="3.20.20.80:FF:000003">
    <property type="entry name" value="1,4-alpha-glucan branching enzyme GlgB"/>
    <property type="match status" value="1"/>
</dbReference>
<dbReference type="NCBIfam" id="NF008967">
    <property type="entry name" value="PRK12313.1"/>
    <property type="match status" value="1"/>
</dbReference>
<evidence type="ECO:0000256" key="2">
    <source>
        <dbReference type="ARBA" id="ARBA00002953"/>
    </source>
</evidence>
<organism evidence="13 14">
    <name type="scientific">Cryomorpha ignava</name>
    <dbReference type="NCBI Taxonomy" id="101383"/>
    <lineage>
        <taxon>Bacteria</taxon>
        <taxon>Pseudomonadati</taxon>
        <taxon>Bacteroidota</taxon>
        <taxon>Flavobacteriia</taxon>
        <taxon>Flavobacteriales</taxon>
        <taxon>Cryomorphaceae</taxon>
        <taxon>Cryomorpha</taxon>
    </lineage>
</organism>
<comment type="pathway">
    <text evidence="3 10">Glycan biosynthesis; glycogen biosynthesis.</text>
</comment>
<comment type="similarity">
    <text evidence="4 10">Belongs to the glycosyl hydrolase 13 family. GlgB subfamily.</text>
</comment>
<proteinExistence type="inferred from homology"/>
<reference evidence="13 14" key="1">
    <citation type="submission" date="2020-02" db="EMBL/GenBank/DDBJ databases">
        <title>Out from the shadows clarifying the taxonomy of the family Cryomorphaceae and related taxa by utilizing the GTDB taxonomic framework.</title>
        <authorList>
            <person name="Bowman J.P."/>
        </authorList>
    </citation>
    <scope>NUCLEOTIDE SEQUENCE [LARGE SCALE GENOMIC DNA]</scope>
    <source>
        <strain evidence="13 14">QSSC 1-22</strain>
    </source>
</reference>
<dbReference type="NCBIfam" id="TIGR01515">
    <property type="entry name" value="branching_enzym"/>
    <property type="match status" value="1"/>
</dbReference>
<dbReference type="Gene3D" id="2.60.40.1180">
    <property type="entry name" value="Golgi alpha-mannosidase II"/>
    <property type="match status" value="1"/>
</dbReference>
<dbReference type="RefSeq" id="WP_163286333.1">
    <property type="nucleotide sequence ID" value="NZ_JAAGVY010000036.1"/>
</dbReference>
<dbReference type="Gene3D" id="3.20.20.80">
    <property type="entry name" value="Glycosidases"/>
    <property type="match status" value="1"/>
</dbReference>
<accession>A0A7K3WTC3</accession>
<dbReference type="Pfam" id="PF02806">
    <property type="entry name" value="Alpha-amylase_C"/>
    <property type="match status" value="1"/>
</dbReference>
<dbReference type="HAMAP" id="MF_00685">
    <property type="entry name" value="GlgB"/>
    <property type="match status" value="1"/>
</dbReference>
<dbReference type="InterPro" id="IPR037439">
    <property type="entry name" value="Branching_enzy"/>
</dbReference>
<dbReference type="GO" id="GO:0004553">
    <property type="term" value="F:hydrolase activity, hydrolyzing O-glycosyl compounds"/>
    <property type="evidence" value="ECO:0007669"/>
    <property type="project" value="InterPro"/>
</dbReference>
<dbReference type="SUPFAM" id="SSF51445">
    <property type="entry name" value="(Trans)glycosidases"/>
    <property type="match status" value="1"/>
</dbReference>
<dbReference type="GO" id="GO:0005978">
    <property type="term" value="P:glycogen biosynthetic process"/>
    <property type="evidence" value="ECO:0007669"/>
    <property type="project" value="UniProtKB-UniRule"/>
</dbReference>
<evidence type="ECO:0000256" key="9">
    <source>
        <dbReference type="ARBA" id="ARBA00023277"/>
    </source>
</evidence>
<comment type="caution">
    <text evidence="13">The sequence shown here is derived from an EMBL/GenBank/DDBJ whole genome shotgun (WGS) entry which is preliminary data.</text>
</comment>
<evidence type="ECO:0000313" key="14">
    <source>
        <dbReference type="Proteomes" id="UP000486602"/>
    </source>
</evidence>
<evidence type="ECO:0000256" key="1">
    <source>
        <dbReference type="ARBA" id="ARBA00000826"/>
    </source>
</evidence>
<keyword evidence="6 10" id="KW-0328">Glycosyltransferase</keyword>
<comment type="function">
    <text evidence="2 10">Catalyzes the formation of the alpha-1,6-glucosidic linkages in glycogen by scission of a 1,4-alpha-linked oligosaccharide from growing alpha-1,4-glucan chains and the subsequent attachment of the oligosaccharide to the alpha-1,6 position.</text>
</comment>
<dbReference type="InterPro" id="IPR006407">
    <property type="entry name" value="GlgB"/>
</dbReference>
<dbReference type="EC" id="2.4.1.18" evidence="10"/>
<dbReference type="InterPro" id="IPR013783">
    <property type="entry name" value="Ig-like_fold"/>
</dbReference>
<evidence type="ECO:0000256" key="11">
    <source>
        <dbReference type="PIRSR" id="PIRSR000463-1"/>
    </source>
</evidence>
<dbReference type="Proteomes" id="UP000486602">
    <property type="component" value="Unassembled WGS sequence"/>
</dbReference>
<keyword evidence="14" id="KW-1185">Reference proteome</keyword>
<dbReference type="PIRSF" id="PIRSF000463">
    <property type="entry name" value="GlgB"/>
    <property type="match status" value="1"/>
</dbReference>
<dbReference type="SUPFAM" id="SSF51011">
    <property type="entry name" value="Glycosyl hydrolase domain"/>
    <property type="match status" value="1"/>
</dbReference>
<comment type="catalytic activity">
    <reaction evidence="1 10">
        <text>Transfers a segment of a (1-&gt;4)-alpha-D-glucan chain to a primary hydroxy group in a similar glucan chain.</text>
        <dbReference type="EC" id="2.4.1.18"/>
    </reaction>
</comment>
<comment type="subunit">
    <text evidence="10">Monomer.</text>
</comment>
<keyword evidence="7 10" id="KW-0808">Transferase</keyword>
<dbReference type="InterPro" id="IPR014756">
    <property type="entry name" value="Ig_E-set"/>
</dbReference>
<evidence type="ECO:0000256" key="7">
    <source>
        <dbReference type="ARBA" id="ARBA00022679"/>
    </source>
</evidence>
<name>A0A7K3WTC3_9FLAO</name>
<dbReference type="GO" id="GO:0003844">
    <property type="term" value="F:1,4-alpha-glucan branching enzyme activity"/>
    <property type="evidence" value="ECO:0007669"/>
    <property type="project" value="UniProtKB-UniRule"/>
</dbReference>
<dbReference type="GO" id="GO:0005829">
    <property type="term" value="C:cytosol"/>
    <property type="evidence" value="ECO:0007669"/>
    <property type="project" value="TreeGrafter"/>
</dbReference>
<gene>
    <name evidence="10 13" type="primary">glgB</name>
    <name evidence="13" type="ORF">G3O08_15690</name>
</gene>
<dbReference type="CDD" id="cd02855">
    <property type="entry name" value="E_set_GBE_prok_N"/>
    <property type="match status" value="1"/>
</dbReference>
<dbReference type="SMART" id="SM00642">
    <property type="entry name" value="Aamy"/>
    <property type="match status" value="1"/>
</dbReference>
<dbReference type="Pfam" id="PF02922">
    <property type="entry name" value="CBM_48"/>
    <property type="match status" value="1"/>
</dbReference>
<feature type="active site" description="Proton donor" evidence="10 11">
    <location>
        <position position="370"/>
    </location>
</feature>
<keyword evidence="8 10" id="KW-0320">Glycogen biosynthesis</keyword>
<keyword evidence="5 10" id="KW-0321">Glycogen metabolism</keyword>
<dbReference type="InterPro" id="IPR006047">
    <property type="entry name" value="GH13_cat_dom"/>
</dbReference>
<evidence type="ECO:0000256" key="3">
    <source>
        <dbReference type="ARBA" id="ARBA00004964"/>
    </source>
</evidence>
<protein>
    <recommendedName>
        <fullName evidence="10">1,4-alpha-glucan branching enzyme GlgB</fullName>
        <ecNumber evidence="10">2.4.1.18</ecNumber>
    </recommendedName>
    <alternativeName>
        <fullName evidence="10">1,4-alpha-D-glucan:1,4-alpha-D-glucan 6-glucosyl-transferase</fullName>
    </alternativeName>
    <alternativeName>
        <fullName evidence="10">Alpha-(1-&gt;4)-glucan branching enzyme</fullName>
    </alternativeName>
    <alternativeName>
        <fullName evidence="10">Glycogen branching enzyme</fullName>
        <shortName evidence="10">BE</shortName>
    </alternativeName>
</protein>
<dbReference type="InterPro" id="IPR013780">
    <property type="entry name" value="Glyco_hydro_b"/>
</dbReference>
<dbReference type="NCBIfam" id="NF003811">
    <property type="entry name" value="PRK05402.1"/>
    <property type="match status" value="1"/>
</dbReference>
<evidence type="ECO:0000259" key="12">
    <source>
        <dbReference type="SMART" id="SM00642"/>
    </source>
</evidence>
<dbReference type="Gene3D" id="2.60.40.10">
    <property type="entry name" value="Immunoglobulins"/>
    <property type="match status" value="1"/>
</dbReference>
<evidence type="ECO:0000256" key="8">
    <source>
        <dbReference type="ARBA" id="ARBA00023056"/>
    </source>
</evidence>
<dbReference type="SUPFAM" id="SSF81296">
    <property type="entry name" value="E set domains"/>
    <property type="match status" value="1"/>
</dbReference>
<dbReference type="AlphaFoldDB" id="A0A7K3WTC3"/>
<evidence type="ECO:0000256" key="4">
    <source>
        <dbReference type="ARBA" id="ARBA00009000"/>
    </source>
</evidence>
<evidence type="ECO:0000256" key="10">
    <source>
        <dbReference type="HAMAP-Rule" id="MF_00685"/>
    </source>
</evidence>